<comment type="caution">
    <text evidence="1">The sequence shown here is derived from an EMBL/GenBank/DDBJ whole genome shotgun (WGS) entry which is preliminary data.</text>
</comment>
<dbReference type="RefSeq" id="WP_346755909.1">
    <property type="nucleotide sequence ID" value="NZ_JAUJEB010000001.1"/>
</dbReference>
<sequence>MTYPLLFSIYYPHDQKCRLVKWGILPLLAGNDFNTVNFFFSNYKGENITMYLSNGNKARGEKLVKDIKDSMDSFFDEHKAKALKMQLPLNQLFMDFPYNSIYFWERDPFKTAEATAKLQNPAAYYHLLSMHCLKRLSLENRWDDAATFKIFLELLMVLNIHFRLKYHIEAMAVFKELIEAIKRRAGDKGYLIDVFLQQGQDIYRQERLAIHDTFNSIKNQIIGETDLVQNRVEDWLEIIHLKQKTEPGQIQNVTSWIIMEIILDISSRIDLSQKGLIQAVGLVSMMKE</sequence>
<dbReference type="EMBL" id="JAUJEB010000001">
    <property type="protein sequence ID" value="MDN5210566.1"/>
    <property type="molecule type" value="Genomic_DNA"/>
</dbReference>
<name>A0ABT8L0I4_9BACT</name>
<proteinExistence type="predicted"/>
<gene>
    <name evidence="1" type="ORF">QQ020_00865</name>
</gene>
<evidence type="ECO:0000313" key="1">
    <source>
        <dbReference type="EMBL" id="MDN5210566.1"/>
    </source>
</evidence>
<dbReference type="Proteomes" id="UP001172083">
    <property type="component" value="Unassembled WGS sequence"/>
</dbReference>
<accession>A0ABT8L0I4</accession>
<reference evidence="1" key="1">
    <citation type="submission" date="2023-06" db="EMBL/GenBank/DDBJ databases">
        <title>Genomic of Agaribacillus aureum.</title>
        <authorList>
            <person name="Wang G."/>
        </authorList>
    </citation>
    <scope>NUCLEOTIDE SEQUENCE</scope>
    <source>
        <strain evidence="1">BMA12</strain>
    </source>
</reference>
<evidence type="ECO:0000313" key="2">
    <source>
        <dbReference type="Proteomes" id="UP001172083"/>
    </source>
</evidence>
<organism evidence="1 2">
    <name type="scientific">Agaribacillus aureus</name>
    <dbReference type="NCBI Taxonomy" id="3051825"/>
    <lineage>
        <taxon>Bacteria</taxon>
        <taxon>Pseudomonadati</taxon>
        <taxon>Bacteroidota</taxon>
        <taxon>Cytophagia</taxon>
        <taxon>Cytophagales</taxon>
        <taxon>Splendidivirgaceae</taxon>
        <taxon>Agaribacillus</taxon>
    </lineage>
</organism>
<protein>
    <submittedName>
        <fullName evidence="1">Uncharacterized protein</fullName>
    </submittedName>
</protein>
<keyword evidence="2" id="KW-1185">Reference proteome</keyword>